<keyword evidence="1" id="KW-0472">Membrane</keyword>
<feature type="signal peptide" evidence="2">
    <location>
        <begin position="1"/>
        <end position="30"/>
    </location>
</feature>
<dbReference type="PROSITE" id="PS50234">
    <property type="entry name" value="VWFA"/>
    <property type="match status" value="1"/>
</dbReference>
<dbReference type="SMART" id="SM00327">
    <property type="entry name" value="VWA"/>
    <property type="match status" value="1"/>
</dbReference>
<keyword evidence="5" id="KW-1185">Reference proteome</keyword>
<dbReference type="InterPro" id="IPR036465">
    <property type="entry name" value="vWFA_dom_sf"/>
</dbReference>
<dbReference type="SUPFAM" id="SSF53300">
    <property type="entry name" value="vWA-like"/>
    <property type="match status" value="1"/>
</dbReference>
<evidence type="ECO:0000256" key="2">
    <source>
        <dbReference type="SAM" id="SignalP"/>
    </source>
</evidence>
<keyword evidence="2" id="KW-0732">Signal</keyword>
<dbReference type="EMBL" id="PXNS01000006">
    <property type="protein sequence ID" value="PTL94215.1"/>
    <property type="molecule type" value="Genomic_DNA"/>
</dbReference>
<evidence type="ECO:0000259" key="3">
    <source>
        <dbReference type="PROSITE" id="PS50234"/>
    </source>
</evidence>
<feature type="transmembrane region" description="Helical" evidence="1">
    <location>
        <begin position="581"/>
        <end position="598"/>
    </location>
</feature>
<keyword evidence="1" id="KW-0812">Transmembrane</keyword>
<evidence type="ECO:0000313" key="5">
    <source>
        <dbReference type="Proteomes" id="UP000241895"/>
    </source>
</evidence>
<dbReference type="CDD" id="cd00198">
    <property type="entry name" value="vWFA"/>
    <property type="match status" value="1"/>
</dbReference>
<name>A0ABX5IVW8_9GAMM</name>
<feature type="domain" description="VWFA" evidence="3">
    <location>
        <begin position="44"/>
        <end position="229"/>
    </location>
</feature>
<sequence>MAKRGQQRCGKGVMMATIVALCLSPLTALAQSATGQAGSDEPPDVRVVVDVSGSMKTNDPNRLAGSALDMLVALLPSGVSAGIWTFGESIDNPLPLGQVDAQWRERALALPPALEQYQQHTDIEAALRTAAAAEGDGWRHLVLLTDGVIDLSPGRGAKPDVDLASRQRLVEAMVPDLANQGVAIHAIAFSPGADVALVERLAQRTGGLAAVVETPDALLGAFLDIVERIFPVDQVPLEDRRFTVDAGVDDFSALIFHDPGQGEVTLVAPDGTRYTRDTAPAEVRWQREPRFDLIRVPDPAQGEWRIEGPLAADSRITVNSDRHLVTETLPATLYSGFEVPLAVRVESDGEVTVPEGLKVTAELSGEAVDGLQILALGNDDGVFRGRLPSPSGTGAAELVITAEGEDFHRRRVQAVNVLPAVGAALDESGRRVTLVAEHPRLGHDNTRFEADLLGQSLEVAPADARRWSLEIPPQEDEVSRPLRISAVATIDGNETRWNLPPLWINRDGEVALDRALAGPTLSGERFAEASERQAEEEAGEALADQFVALVNEGPERLVQWWREGRPGLEPALERARHDPRSWLVAAILAVVVIAWLLWRRRRTRLAAAGSTREEPHV</sequence>
<feature type="chain" id="PRO_5046404699" description="VWFA domain-containing protein" evidence="2">
    <location>
        <begin position="31"/>
        <end position="617"/>
    </location>
</feature>
<dbReference type="Pfam" id="PF13519">
    <property type="entry name" value="VWA_2"/>
    <property type="match status" value="1"/>
</dbReference>
<proteinExistence type="predicted"/>
<keyword evidence="1" id="KW-1133">Transmembrane helix</keyword>
<dbReference type="Gene3D" id="3.40.50.410">
    <property type="entry name" value="von Willebrand factor, type A domain"/>
    <property type="match status" value="1"/>
</dbReference>
<organism evidence="4 5">
    <name type="scientific">Halomonas litopenaei</name>
    <dbReference type="NCBI Taxonomy" id="2109328"/>
    <lineage>
        <taxon>Bacteria</taxon>
        <taxon>Pseudomonadati</taxon>
        <taxon>Pseudomonadota</taxon>
        <taxon>Gammaproteobacteria</taxon>
        <taxon>Oceanospirillales</taxon>
        <taxon>Halomonadaceae</taxon>
        <taxon>Halomonas</taxon>
    </lineage>
</organism>
<reference evidence="4 5" key="1">
    <citation type="submission" date="2018-03" db="EMBL/GenBank/DDBJ databases">
        <authorList>
            <person name="Zhou J."/>
            <person name="Li X."/>
            <person name="Xue M."/>
            <person name="Yin J."/>
        </authorList>
    </citation>
    <scope>NUCLEOTIDE SEQUENCE [LARGE SCALE GENOMIC DNA]</scope>
    <source>
        <strain evidence="4 5">SYSU ZJ2214</strain>
    </source>
</reference>
<dbReference type="InterPro" id="IPR002035">
    <property type="entry name" value="VWF_A"/>
</dbReference>
<accession>A0ABX5IVW8</accession>
<comment type="caution">
    <text evidence="4">The sequence shown here is derived from an EMBL/GenBank/DDBJ whole genome shotgun (WGS) entry which is preliminary data.</text>
</comment>
<dbReference type="RefSeq" id="WP_108132627.1">
    <property type="nucleotide sequence ID" value="NZ_PXNS01000006.1"/>
</dbReference>
<evidence type="ECO:0000313" key="4">
    <source>
        <dbReference type="EMBL" id="PTL94215.1"/>
    </source>
</evidence>
<gene>
    <name evidence="4" type="ORF">C6W88_11975</name>
</gene>
<protein>
    <recommendedName>
        <fullName evidence="3">VWFA domain-containing protein</fullName>
    </recommendedName>
</protein>
<evidence type="ECO:0000256" key="1">
    <source>
        <dbReference type="SAM" id="Phobius"/>
    </source>
</evidence>
<dbReference type="Proteomes" id="UP000241895">
    <property type="component" value="Unassembled WGS sequence"/>
</dbReference>